<accession>A0ACB7ID55</accession>
<evidence type="ECO:0000313" key="1">
    <source>
        <dbReference type="EMBL" id="KAG8662301.1"/>
    </source>
</evidence>
<keyword evidence="2" id="KW-1185">Reference proteome</keyword>
<gene>
    <name evidence="1" type="ORF">MANES_01G085300v8</name>
</gene>
<comment type="caution">
    <text evidence="1">The sequence shown here is derived from an EMBL/GenBank/DDBJ whole genome shotgun (WGS) entry which is preliminary data.</text>
</comment>
<name>A0ACB7ID55_MANES</name>
<proteinExistence type="predicted"/>
<protein>
    <submittedName>
        <fullName evidence="1">Uncharacterized protein</fullName>
    </submittedName>
</protein>
<dbReference type="Proteomes" id="UP000091857">
    <property type="component" value="Chromosome 1"/>
</dbReference>
<dbReference type="EMBL" id="CM004387">
    <property type="protein sequence ID" value="KAG8662301.1"/>
    <property type="molecule type" value="Genomic_DNA"/>
</dbReference>
<evidence type="ECO:0000313" key="2">
    <source>
        <dbReference type="Proteomes" id="UP000091857"/>
    </source>
</evidence>
<sequence>MLRKDKRGKMRVEDGVIRLYIDWRIGDVSDGASDPGRKEGRNLSLSLSSHIEAYWFLTTHHWMIFYENRTLDVQVFELHQHPVWQWLFTIDANSSSHIHFLQVCYVGDYVQKNYSLSTFNKLLQ</sequence>
<organism evidence="1 2">
    <name type="scientific">Manihot esculenta</name>
    <name type="common">Cassava</name>
    <name type="synonym">Jatropha manihot</name>
    <dbReference type="NCBI Taxonomy" id="3983"/>
    <lineage>
        <taxon>Eukaryota</taxon>
        <taxon>Viridiplantae</taxon>
        <taxon>Streptophyta</taxon>
        <taxon>Embryophyta</taxon>
        <taxon>Tracheophyta</taxon>
        <taxon>Spermatophyta</taxon>
        <taxon>Magnoliopsida</taxon>
        <taxon>eudicotyledons</taxon>
        <taxon>Gunneridae</taxon>
        <taxon>Pentapetalae</taxon>
        <taxon>rosids</taxon>
        <taxon>fabids</taxon>
        <taxon>Malpighiales</taxon>
        <taxon>Euphorbiaceae</taxon>
        <taxon>Crotonoideae</taxon>
        <taxon>Manihoteae</taxon>
        <taxon>Manihot</taxon>
    </lineage>
</organism>
<reference evidence="2" key="1">
    <citation type="journal article" date="2016" name="Nat. Biotechnol.">
        <title>Sequencing wild and cultivated cassava and related species reveals extensive interspecific hybridization and genetic diversity.</title>
        <authorList>
            <person name="Bredeson J.V."/>
            <person name="Lyons J.B."/>
            <person name="Prochnik S.E."/>
            <person name="Wu G.A."/>
            <person name="Ha C.M."/>
            <person name="Edsinger-Gonzales E."/>
            <person name="Grimwood J."/>
            <person name="Schmutz J."/>
            <person name="Rabbi I.Y."/>
            <person name="Egesi C."/>
            <person name="Nauluvula P."/>
            <person name="Lebot V."/>
            <person name="Ndunguru J."/>
            <person name="Mkamilo G."/>
            <person name="Bart R.S."/>
            <person name="Setter T.L."/>
            <person name="Gleadow R.M."/>
            <person name="Kulakow P."/>
            <person name="Ferguson M.E."/>
            <person name="Rounsley S."/>
            <person name="Rokhsar D.S."/>
        </authorList>
    </citation>
    <scope>NUCLEOTIDE SEQUENCE [LARGE SCALE GENOMIC DNA]</scope>
    <source>
        <strain evidence="2">cv. AM560-2</strain>
    </source>
</reference>